<keyword evidence="3" id="KW-0414">Isoprene biosynthesis</keyword>
<dbReference type="STRING" id="1121449.SAMN02745704_00439"/>
<feature type="site" description="Transition state stabilizer" evidence="3">
    <location>
        <position position="21"/>
    </location>
</feature>
<dbReference type="PIRSF" id="PIRSF036586">
    <property type="entry name" value="CDP-ribitol_syn"/>
    <property type="match status" value="1"/>
</dbReference>
<keyword evidence="7" id="KW-1185">Reference proteome</keyword>
<dbReference type="Pfam" id="PF01128">
    <property type="entry name" value="IspD"/>
    <property type="match status" value="1"/>
</dbReference>
<evidence type="ECO:0000256" key="3">
    <source>
        <dbReference type="HAMAP-Rule" id="MF_00108"/>
    </source>
</evidence>
<dbReference type="GO" id="GO:0019288">
    <property type="term" value="P:isopentenyl diphosphate biosynthetic process, methylerythritol 4-phosphate pathway"/>
    <property type="evidence" value="ECO:0007669"/>
    <property type="project" value="UniProtKB-UniRule"/>
</dbReference>
<organism evidence="6 7">
    <name type="scientific">Paucidesulfovibrio gracilis DSM 16080</name>
    <dbReference type="NCBI Taxonomy" id="1121449"/>
    <lineage>
        <taxon>Bacteria</taxon>
        <taxon>Pseudomonadati</taxon>
        <taxon>Thermodesulfobacteriota</taxon>
        <taxon>Desulfovibrionia</taxon>
        <taxon>Desulfovibrionales</taxon>
        <taxon>Desulfovibrionaceae</taxon>
        <taxon>Paucidesulfovibrio</taxon>
    </lineage>
</organism>
<dbReference type="SMART" id="SM00822">
    <property type="entry name" value="PKS_KR"/>
    <property type="match status" value="1"/>
</dbReference>
<dbReference type="InterPro" id="IPR002347">
    <property type="entry name" value="SDR_fam"/>
</dbReference>
<gene>
    <name evidence="3" type="primary">ispD</name>
    <name evidence="6" type="ORF">SAMN02745704_00439</name>
</gene>
<feature type="site" description="Positions MEP for the nucleophilic attack" evidence="3">
    <location>
        <position position="163"/>
    </location>
</feature>
<dbReference type="GO" id="GO:0050518">
    <property type="term" value="F:2-C-methyl-D-erythritol 4-phosphate cytidylyltransferase activity"/>
    <property type="evidence" value="ECO:0007669"/>
    <property type="project" value="UniProtKB-UniRule"/>
</dbReference>
<dbReference type="CDD" id="cd02516">
    <property type="entry name" value="CDP-ME_synthetase"/>
    <property type="match status" value="1"/>
</dbReference>
<dbReference type="FunFam" id="3.90.550.10:FF:000003">
    <property type="entry name" value="2-C-methyl-D-erythritol 4-phosphate cytidylyltransferase"/>
    <property type="match status" value="1"/>
</dbReference>
<feature type="domain" description="Ketoreductase" evidence="5">
    <location>
        <begin position="254"/>
        <end position="412"/>
    </location>
</feature>
<evidence type="ECO:0000313" key="7">
    <source>
        <dbReference type="Proteomes" id="UP000190027"/>
    </source>
</evidence>
<dbReference type="InterPro" id="IPR020904">
    <property type="entry name" value="Sc_DH/Rdtase_CS"/>
</dbReference>
<dbReference type="NCBIfam" id="NF001183">
    <property type="entry name" value="PRK00155.1-3"/>
    <property type="match status" value="1"/>
</dbReference>
<dbReference type="InterPro" id="IPR036291">
    <property type="entry name" value="NAD(P)-bd_dom_sf"/>
</dbReference>
<dbReference type="PANTHER" id="PTHR32125">
    <property type="entry name" value="2-C-METHYL-D-ERYTHRITOL 4-PHOSPHATE CYTIDYLYLTRANSFERASE, CHLOROPLASTIC"/>
    <property type="match status" value="1"/>
</dbReference>
<dbReference type="UniPathway" id="UPA00056">
    <property type="reaction ID" value="UER00093"/>
</dbReference>
<dbReference type="NCBIfam" id="TIGR00453">
    <property type="entry name" value="ispD"/>
    <property type="match status" value="1"/>
</dbReference>
<comment type="function">
    <text evidence="3">Catalyzes the formation of 4-diphosphocytidyl-2-C-methyl-D-erythritol from CTP and 2-C-methyl-D-erythritol 4-phosphate (MEP).</text>
</comment>
<dbReference type="Gene3D" id="3.90.550.10">
    <property type="entry name" value="Spore Coat Polysaccharide Biosynthesis Protein SpsA, Chain A"/>
    <property type="match status" value="1"/>
</dbReference>
<evidence type="ECO:0000259" key="5">
    <source>
        <dbReference type="SMART" id="SM00822"/>
    </source>
</evidence>
<keyword evidence="1 3" id="KW-0808">Transferase</keyword>
<keyword evidence="2 3" id="KW-0548">Nucleotidyltransferase</keyword>
<comment type="pathway">
    <text evidence="3">Isoprenoid biosynthesis; isopentenyl diphosphate biosynthesis via DXP pathway; isopentenyl diphosphate from 1-deoxy-D-xylulose 5-phosphate: step 2/6.</text>
</comment>
<evidence type="ECO:0000256" key="2">
    <source>
        <dbReference type="ARBA" id="ARBA00022695"/>
    </source>
</evidence>
<dbReference type="InterPro" id="IPR012115">
    <property type="entry name" value="CDP-ribitol_syn"/>
</dbReference>
<dbReference type="InterPro" id="IPR001228">
    <property type="entry name" value="IspD"/>
</dbReference>
<feature type="site" description="Transition state stabilizer" evidence="3">
    <location>
        <position position="28"/>
    </location>
</feature>
<feature type="site" description="Positions MEP for the nucleophilic attack" evidence="3">
    <location>
        <position position="221"/>
    </location>
</feature>
<dbReference type="EMBL" id="FUYC01000001">
    <property type="protein sequence ID" value="SKA72560.1"/>
    <property type="molecule type" value="Genomic_DNA"/>
</dbReference>
<dbReference type="Pfam" id="PF00106">
    <property type="entry name" value="adh_short"/>
    <property type="match status" value="1"/>
</dbReference>
<comment type="similarity">
    <text evidence="3">Belongs to the IspD/TarI cytidylyltransferase family. IspD subfamily.</text>
</comment>
<dbReference type="EC" id="2.7.7.60" evidence="3"/>
<evidence type="ECO:0000256" key="4">
    <source>
        <dbReference type="RuleBase" id="RU000363"/>
    </source>
</evidence>
<accession>A0A1T4W5L5</accession>
<dbReference type="PROSITE" id="PS00061">
    <property type="entry name" value="ADH_SHORT"/>
    <property type="match status" value="1"/>
</dbReference>
<protein>
    <recommendedName>
        <fullName evidence="3">2-C-methyl-D-erythritol 4-phosphate cytidylyltransferase</fullName>
        <ecNumber evidence="3">2.7.7.60</ecNumber>
    </recommendedName>
    <alternativeName>
        <fullName evidence="3">4-diphosphocytidyl-2C-methyl-D-erythritol synthase</fullName>
    </alternativeName>
    <alternativeName>
        <fullName evidence="3">MEP cytidylyltransferase</fullName>
        <shortName evidence="3">MCT</shortName>
    </alternativeName>
</protein>
<sequence length="463" mass="50158">MINSNGTTNYAVILAAGSGERMGFSTPKQFLKLAGRTVIEHTLAAFQDHPLIHEIFIVVSPKDRLYLEELLLKNPVPKVTRILGGGATRKDSSWAGVGAIPADALDHANILMHDAVRPFVTRRIITETIEALQHHEAVDVAVPAVDTIISVDDENFIRDIPDRSALRRGQTPQGFRAAVLKKAHELSHADPDCSVTDDCKLILKYNLGDVFVVRGEEKNIKITYPEDLFLADKIFQVNSSALEDGPPLRRIQDKVVTVFGATKGIGQAVMELGEHYGGRMHGFAASSGCDVSNPEDVRLALQHVMQTEGRIDAVVNTAGILRSGRLADRDPADIEREIAVNYLGSINVVRAALPLLQATRGGICLFTSSSFTRGRSLYTIYSSSKAAIVNLVQGVAEEAAPQGVRINAINPERTATPMRVENFGPEPPESLLTARAVAEATIKTLFANFSGTVVDVRRSSASL</sequence>
<comment type="similarity">
    <text evidence="4">Belongs to the short-chain dehydrogenases/reductases (SDR) family.</text>
</comment>
<dbReference type="PRINTS" id="PR00081">
    <property type="entry name" value="GDHRDH"/>
</dbReference>
<dbReference type="InterPro" id="IPR029044">
    <property type="entry name" value="Nucleotide-diphossugar_trans"/>
</dbReference>
<reference evidence="6 7" key="1">
    <citation type="submission" date="2017-02" db="EMBL/GenBank/DDBJ databases">
        <authorList>
            <person name="Peterson S.W."/>
        </authorList>
    </citation>
    <scope>NUCLEOTIDE SEQUENCE [LARGE SCALE GENOMIC DNA]</scope>
    <source>
        <strain evidence="6 7">DSM 16080</strain>
    </source>
</reference>
<name>A0A1T4W5L5_9BACT</name>
<dbReference type="PANTHER" id="PTHR32125:SF4">
    <property type="entry name" value="2-C-METHYL-D-ERYTHRITOL 4-PHOSPHATE CYTIDYLYLTRANSFERASE, CHLOROPLASTIC"/>
    <property type="match status" value="1"/>
</dbReference>
<evidence type="ECO:0000256" key="1">
    <source>
        <dbReference type="ARBA" id="ARBA00022679"/>
    </source>
</evidence>
<comment type="catalytic activity">
    <reaction evidence="3">
        <text>2-C-methyl-D-erythritol 4-phosphate + CTP + H(+) = 4-CDP-2-C-methyl-D-erythritol + diphosphate</text>
        <dbReference type="Rhea" id="RHEA:13429"/>
        <dbReference type="ChEBI" id="CHEBI:15378"/>
        <dbReference type="ChEBI" id="CHEBI:33019"/>
        <dbReference type="ChEBI" id="CHEBI:37563"/>
        <dbReference type="ChEBI" id="CHEBI:57823"/>
        <dbReference type="ChEBI" id="CHEBI:58262"/>
        <dbReference type="EC" id="2.7.7.60"/>
    </reaction>
</comment>
<dbReference type="OrthoDB" id="9804336at2"/>
<dbReference type="Gene3D" id="3.40.50.720">
    <property type="entry name" value="NAD(P)-binding Rossmann-like Domain"/>
    <property type="match status" value="1"/>
</dbReference>
<dbReference type="AlphaFoldDB" id="A0A1T4W5L5"/>
<proteinExistence type="inferred from homology"/>
<dbReference type="InterPro" id="IPR050088">
    <property type="entry name" value="IspD/TarI_cytidylyltransf_bact"/>
</dbReference>
<evidence type="ECO:0000313" key="6">
    <source>
        <dbReference type="EMBL" id="SKA72560.1"/>
    </source>
</evidence>
<dbReference type="InterPro" id="IPR034683">
    <property type="entry name" value="IspD/TarI"/>
</dbReference>
<dbReference type="PRINTS" id="PR00080">
    <property type="entry name" value="SDRFAMILY"/>
</dbReference>
<dbReference type="RefSeq" id="WP_078716003.1">
    <property type="nucleotide sequence ID" value="NZ_FUYC01000001.1"/>
</dbReference>
<dbReference type="HAMAP" id="MF_00108">
    <property type="entry name" value="IspD"/>
    <property type="match status" value="1"/>
</dbReference>
<dbReference type="SUPFAM" id="SSF51735">
    <property type="entry name" value="NAD(P)-binding Rossmann-fold domains"/>
    <property type="match status" value="1"/>
</dbReference>
<dbReference type="CDD" id="cd05233">
    <property type="entry name" value="SDR_c"/>
    <property type="match status" value="1"/>
</dbReference>
<dbReference type="SUPFAM" id="SSF53448">
    <property type="entry name" value="Nucleotide-diphospho-sugar transferases"/>
    <property type="match status" value="1"/>
</dbReference>
<dbReference type="Proteomes" id="UP000190027">
    <property type="component" value="Unassembled WGS sequence"/>
</dbReference>
<dbReference type="InterPro" id="IPR057326">
    <property type="entry name" value="KR_dom"/>
</dbReference>